<evidence type="ECO:0000256" key="3">
    <source>
        <dbReference type="ARBA" id="ARBA00022630"/>
    </source>
</evidence>
<dbReference type="GO" id="GO:0016491">
    <property type="term" value="F:oxidoreductase activity"/>
    <property type="evidence" value="ECO:0007669"/>
    <property type="project" value="UniProtKB-KW"/>
</dbReference>
<evidence type="ECO:0000256" key="2">
    <source>
        <dbReference type="ARBA" id="ARBA00007118"/>
    </source>
</evidence>
<feature type="domain" description="Nitroreductase" evidence="6">
    <location>
        <begin position="9"/>
        <end position="197"/>
    </location>
</feature>
<dbReference type="AlphaFoldDB" id="A0A317DSS9"/>
<name>A0A317DSS9_9PROT</name>
<evidence type="ECO:0000256" key="5">
    <source>
        <dbReference type="ARBA" id="ARBA00023002"/>
    </source>
</evidence>
<keyword evidence="5" id="KW-0560">Oxidoreductase</keyword>
<gene>
    <name evidence="7" type="ORF">DKG75_21470</name>
</gene>
<evidence type="ECO:0000256" key="1">
    <source>
        <dbReference type="ARBA" id="ARBA00001917"/>
    </source>
</evidence>
<keyword evidence="4" id="KW-0288">FMN</keyword>
<proteinExistence type="inferred from homology"/>
<reference evidence="8" key="1">
    <citation type="submission" date="2018-05" db="EMBL/GenBank/DDBJ databases">
        <title>Zavarzinia sp. HR-AS.</title>
        <authorList>
            <person name="Lee Y."/>
            <person name="Jeon C.O."/>
        </authorList>
    </citation>
    <scope>NUCLEOTIDE SEQUENCE [LARGE SCALE GENOMIC DNA]</scope>
    <source>
        <strain evidence="8">DSM 1231</strain>
    </source>
</reference>
<evidence type="ECO:0000256" key="4">
    <source>
        <dbReference type="ARBA" id="ARBA00022643"/>
    </source>
</evidence>
<dbReference type="InterPro" id="IPR000415">
    <property type="entry name" value="Nitroreductase-like"/>
</dbReference>
<keyword evidence="8" id="KW-1185">Reference proteome</keyword>
<dbReference type="OrthoDB" id="9802510at2"/>
<dbReference type="RefSeq" id="WP_109923249.1">
    <property type="nucleotide sequence ID" value="NZ_QGLF01000008.1"/>
</dbReference>
<dbReference type="Gene3D" id="3.40.109.10">
    <property type="entry name" value="NADH Oxidase"/>
    <property type="match status" value="1"/>
</dbReference>
<comment type="caution">
    <text evidence="7">The sequence shown here is derived from an EMBL/GenBank/DDBJ whole genome shotgun (WGS) entry which is preliminary data.</text>
</comment>
<keyword evidence="3" id="KW-0285">Flavoprotein</keyword>
<dbReference type="Proteomes" id="UP000246077">
    <property type="component" value="Unassembled WGS sequence"/>
</dbReference>
<evidence type="ECO:0000313" key="8">
    <source>
        <dbReference type="Proteomes" id="UP000246077"/>
    </source>
</evidence>
<dbReference type="EMBL" id="QGLF01000008">
    <property type="protein sequence ID" value="PWR17721.1"/>
    <property type="molecule type" value="Genomic_DNA"/>
</dbReference>
<protein>
    <submittedName>
        <fullName evidence="7">Nitroreductase family protein</fullName>
    </submittedName>
</protein>
<dbReference type="PANTHER" id="PTHR43673:SF2">
    <property type="entry name" value="NITROREDUCTASE"/>
    <property type="match status" value="1"/>
</dbReference>
<dbReference type="InterPro" id="IPR029479">
    <property type="entry name" value="Nitroreductase"/>
</dbReference>
<sequence length="223" mass="24923">MKVSEALDSRLSVRAFLPAPVPVATIRAILEGAKRSPSGGNLQPWHVHVVTGAALDEVKAIIKARLADSTAGEGTEYQIYPPNLTEPYRTRRFRVGEQLYEAIGIARDNKFGRLMQFARNFEFFGAPAALFFSIDRQMQPGQWADLGMFMQSVMLLAREHGLDTCAQEAWAIWHKTLGTHLKLPDTLMLFAGISLGYRDDGNPINHFRSERAPLEDFTTFLGD</sequence>
<evidence type="ECO:0000313" key="7">
    <source>
        <dbReference type="EMBL" id="PWR17721.1"/>
    </source>
</evidence>
<dbReference type="SUPFAM" id="SSF55469">
    <property type="entry name" value="FMN-dependent nitroreductase-like"/>
    <property type="match status" value="1"/>
</dbReference>
<accession>A0A317DSS9</accession>
<dbReference type="CDD" id="cd02136">
    <property type="entry name" value="PnbA_NfnB-like"/>
    <property type="match status" value="1"/>
</dbReference>
<organism evidence="7 8">
    <name type="scientific">Zavarzinia compransoris</name>
    <dbReference type="NCBI Taxonomy" id="1264899"/>
    <lineage>
        <taxon>Bacteria</taxon>
        <taxon>Pseudomonadati</taxon>
        <taxon>Pseudomonadota</taxon>
        <taxon>Alphaproteobacteria</taxon>
        <taxon>Rhodospirillales</taxon>
        <taxon>Zavarziniaceae</taxon>
        <taxon>Zavarzinia</taxon>
    </lineage>
</organism>
<evidence type="ECO:0000259" key="6">
    <source>
        <dbReference type="Pfam" id="PF00881"/>
    </source>
</evidence>
<comment type="cofactor">
    <cofactor evidence="1">
        <name>FMN</name>
        <dbReference type="ChEBI" id="CHEBI:58210"/>
    </cofactor>
</comment>
<dbReference type="PANTHER" id="PTHR43673">
    <property type="entry name" value="NAD(P)H NITROREDUCTASE YDGI-RELATED"/>
    <property type="match status" value="1"/>
</dbReference>
<comment type="similarity">
    <text evidence="2">Belongs to the nitroreductase family.</text>
</comment>
<dbReference type="Pfam" id="PF00881">
    <property type="entry name" value="Nitroreductase"/>
    <property type="match status" value="1"/>
</dbReference>